<dbReference type="AlphaFoldDB" id="A0A2T5U0L3"/>
<reference evidence="2 3" key="1">
    <citation type="submission" date="2018-04" db="EMBL/GenBank/DDBJ databases">
        <title>Genomic Encyclopedia of Type Strains, Phase III (KMG-III): the genomes of soil and plant-associated and newly described type strains.</title>
        <authorList>
            <person name="Whitman W."/>
        </authorList>
    </citation>
    <scope>NUCLEOTIDE SEQUENCE [LARGE SCALE GENOMIC DNA]</scope>
    <source>
        <strain evidence="2 3">MA-olki</strain>
    </source>
</reference>
<comment type="caution">
    <text evidence="2">The sequence shown here is derived from an EMBL/GenBank/DDBJ whole genome shotgun (WGS) entry which is preliminary data.</text>
</comment>
<dbReference type="Proteomes" id="UP000244013">
    <property type="component" value="Unassembled WGS sequence"/>
</dbReference>
<feature type="signal peptide" evidence="1">
    <location>
        <begin position="1"/>
        <end position="30"/>
    </location>
</feature>
<sequence length="221" mass="23915">MHTRSTTKRTWLATGACLILAGYGSSASSAALIGSGAMSPLDTDRDSDWRRVATVADRARLRGWRGAWMAALAQVDAKDLAAEPILFDPDHALADALPPAGSYQCRTFKLGARGGIGPTYSASAWFACRIDSNGDTDVVSLVKVDGSQRPVGTVFVDTASRAIFLGTMELGDEKRPMRYGRDANRDMAGLIERIGTRRWRVVLPYPRFESVLDVVELIPAP</sequence>
<evidence type="ECO:0000256" key="1">
    <source>
        <dbReference type="SAM" id="SignalP"/>
    </source>
</evidence>
<accession>A0A2T5U0L3</accession>
<dbReference type="InterPro" id="IPR032609">
    <property type="entry name" value="DUF4893"/>
</dbReference>
<evidence type="ECO:0000313" key="3">
    <source>
        <dbReference type="Proteomes" id="UP000244013"/>
    </source>
</evidence>
<name>A0A2T5U0L3_9SPHN</name>
<dbReference type="Pfam" id="PF16233">
    <property type="entry name" value="DUF4893"/>
    <property type="match status" value="1"/>
</dbReference>
<organism evidence="2 3">
    <name type="scientific">Sphingomonas faeni</name>
    <dbReference type="NCBI Taxonomy" id="185950"/>
    <lineage>
        <taxon>Bacteria</taxon>
        <taxon>Pseudomonadati</taxon>
        <taxon>Pseudomonadota</taxon>
        <taxon>Alphaproteobacteria</taxon>
        <taxon>Sphingomonadales</taxon>
        <taxon>Sphingomonadaceae</taxon>
        <taxon>Sphingomonas</taxon>
    </lineage>
</organism>
<evidence type="ECO:0000313" key="2">
    <source>
        <dbReference type="EMBL" id="PTW45033.1"/>
    </source>
</evidence>
<dbReference type="EMBL" id="QAYE01000008">
    <property type="protein sequence ID" value="PTW45033.1"/>
    <property type="molecule type" value="Genomic_DNA"/>
</dbReference>
<feature type="chain" id="PRO_5015660585" evidence="1">
    <location>
        <begin position="31"/>
        <end position="221"/>
    </location>
</feature>
<keyword evidence="1" id="KW-0732">Signal</keyword>
<protein>
    <submittedName>
        <fullName evidence="2">Uncharacterized protein DUF4893</fullName>
    </submittedName>
</protein>
<proteinExistence type="predicted"/>
<gene>
    <name evidence="2" type="ORF">C8J25_108123</name>
</gene>